<evidence type="ECO:0000313" key="3">
    <source>
        <dbReference type="Proteomes" id="UP000663829"/>
    </source>
</evidence>
<gene>
    <name evidence="1" type="ORF">GPM918_LOCUS42970</name>
    <name evidence="2" type="ORF">SRO942_LOCUS44341</name>
</gene>
<sequence>MAWSNLASARD</sequence>
<evidence type="ECO:0000313" key="1">
    <source>
        <dbReference type="EMBL" id="CAF1609142.1"/>
    </source>
</evidence>
<comment type="caution">
    <text evidence="1">The sequence shown here is derived from an EMBL/GenBank/DDBJ whole genome shotgun (WGS) entry which is preliminary data.</text>
</comment>
<dbReference type="Proteomes" id="UP000681722">
    <property type="component" value="Unassembled WGS sequence"/>
</dbReference>
<protein>
    <submittedName>
        <fullName evidence="1">Uncharacterized protein</fullName>
    </submittedName>
</protein>
<accession>A0A816BF17</accession>
<organism evidence="1 3">
    <name type="scientific">Didymodactylos carnosus</name>
    <dbReference type="NCBI Taxonomy" id="1234261"/>
    <lineage>
        <taxon>Eukaryota</taxon>
        <taxon>Metazoa</taxon>
        <taxon>Spiralia</taxon>
        <taxon>Gnathifera</taxon>
        <taxon>Rotifera</taxon>
        <taxon>Eurotatoria</taxon>
        <taxon>Bdelloidea</taxon>
        <taxon>Philodinida</taxon>
        <taxon>Philodinidae</taxon>
        <taxon>Didymodactylos</taxon>
    </lineage>
</organism>
<proteinExistence type="predicted"/>
<name>A0A816BF17_9BILA</name>
<dbReference type="Proteomes" id="UP000663829">
    <property type="component" value="Unassembled WGS sequence"/>
</dbReference>
<dbReference type="EMBL" id="CAJNOQ010037663">
    <property type="protein sequence ID" value="CAF1609142.1"/>
    <property type="molecule type" value="Genomic_DNA"/>
</dbReference>
<evidence type="ECO:0000313" key="2">
    <source>
        <dbReference type="EMBL" id="CAF4491186.1"/>
    </source>
</evidence>
<reference evidence="1" key="1">
    <citation type="submission" date="2021-02" db="EMBL/GenBank/DDBJ databases">
        <authorList>
            <person name="Nowell W R."/>
        </authorList>
    </citation>
    <scope>NUCLEOTIDE SEQUENCE</scope>
</reference>
<feature type="non-terminal residue" evidence="1">
    <location>
        <position position="11"/>
    </location>
</feature>
<dbReference type="EMBL" id="CAJOBC010104354">
    <property type="protein sequence ID" value="CAF4491186.1"/>
    <property type="molecule type" value="Genomic_DNA"/>
</dbReference>
<keyword evidence="3" id="KW-1185">Reference proteome</keyword>